<feature type="region of interest" description="Disordered" evidence="1">
    <location>
        <begin position="152"/>
        <end position="172"/>
    </location>
</feature>
<keyword evidence="3" id="KW-1185">Reference proteome</keyword>
<dbReference type="EMBL" id="KV744810">
    <property type="protein sequence ID" value="OCK85974.1"/>
    <property type="molecule type" value="Genomic_DNA"/>
</dbReference>
<evidence type="ECO:0000256" key="1">
    <source>
        <dbReference type="SAM" id="MobiDB-lite"/>
    </source>
</evidence>
<feature type="region of interest" description="Disordered" evidence="1">
    <location>
        <begin position="195"/>
        <end position="218"/>
    </location>
</feature>
<feature type="compositionally biased region" description="Pro residues" evidence="1">
    <location>
        <begin position="207"/>
        <end position="218"/>
    </location>
</feature>
<gene>
    <name evidence="2" type="ORF">K432DRAFT_185987</name>
</gene>
<dbReference type="Proteomes" id="UP000250266">
    <property type="component" value="Unassembled WGS sequence"/>
</dbReference>
<feature type="region of interest" description="Disordered" evidence="1">
    <location>
        <begin position="20"/>
        <end position="46"/>
    </location>
</feature>
<proteinExistence type="predicted"/>
<evidence type="ECO:0000313" key="3">
    <source>
        <dbReference type="Proteomes" id="UP000250266"/>
    </source>
</evidence>
<reference evidence="2 3" key="1">
    <citation type="journal article" date="2016" name="Nat. Commun.">
        <title>Ectomycorrhizal ecology is imprinted in the genome of the dominant symbiotic fungus Cenococcum geophilum.</title>
        <authorList>
            <consortium name="DOE Joint Genome Institute"/>
            <person name="Peter M."/>
            <person name="Kohler A."/>
            <person name="Ohm R.A."/>
            <person name="Kuo A."/>
            <person name="Krutzmann J."/>
            <person name="Morin E."/>
            <person name="Arend M."/>
            <person name="Barry K.W."/>
            <person name="Binder M."/>
            <person name="Choi C."/>
            <person name="Clum A."/>
            <person name="Copeland A."/>
            <person name="Grisel N."/>
            <person name="Haridas S."/>
            <person name="Kipfer T."/>
            <person name="LaButti K."/>
            <person name="Lindquist E."/>
            <person name="Lipzen A."/>
            <person name="Maire R."/>
            <person name="Meier B."/>
            <person name="Mihaltcheva S."/>
            <person name="Molinier V."/>
            <person name="Murat C."/>
            <person name="Poggeler S."/>
            <person name="Quandt C.A."/>
            <person name="Sperisen C."/>
            <person name="Tritt A."/>
            <person name="Tisserant E."/>
            <person name="Crous P.W."/>
            <person name="Henrissat B."/>
            <person name="Nehls U."/>
            <person name="Egli S."/>
            <person name="Spatafora J.W."/>
            <person name="Grigoriev I.V."/>
            <person name="Martin F.M."/>
        </authorList>
    </citation>
    <scope>NUCLEOTIDE SEQUENCE [LARGE SCALE GENOMIC DNA]</scope>
    <source>
        <strain evidence="2 3">CBS 459.81</strain>
    </source>
</reference>
<evidence type="ECO:0000313" key="2">
    <source>
        <dbReference type="EMBL" id="OCK85974.1"/>
    </source>
</evidence>
<name>A0A8E2EL65_9PEZI</name>
<dbReference type="AlphaFoldDB" id="A0A8E2EL65"/>
<accession>A0A8E2EL65</accession>
<sequence length="218" mass="24906">MDFDDFNSVRPIYEREMKELTSSASQRLRDSDQSCTPPMAHSTKDHTKRRIHQDCCWQSVHREDKRAFCFSFLVSPFDRSFDLLPLVAVPRISDADSSRHLGLDCCTNEHFGRYRRPARCSSIWSRALTATSIKTICFAGFLRERVASLRPSKTPAGWSRSSEPTASHFLSRPTGQSSYGLVAYQRLTSQAFTKTPLQDAQITPRIPHQPPKPVETRR</sequence>
<protein>
    <submittedName>
        <fullName evidence="2">Uncharacterized protein</fullName>
    </submittedName>
</protein>
<organism evidence="2 3">
    <name type="scientific">Lepidopterella palustris CBS 459.81</name>
    <dbReference type="NCBI Taxonomy" id="1314670"/>
    <lineage>
        <taxon>Eukaryota</taxon>
        <taxon>Fungi</taxon>
        <taxon>Dikarya</taxon>
        <taxon>Ascomycota</taxon>
        <taxon>Pezizomycotina</taxon>
        <taxon>Dothideomycetes</taxon>
        <taxon>Pleosporomycetidae</taxon>
        <taxon>Mytilinidiales</taxon>
        <taxon>Argynnaceae</taxon>
        <taxon>Lepidopterella</taxon>
    </lineage>
</organism>